<proteinExistence type="predicted"/>
<dbReference type="Proteomes" id="UP000016511">
    <property type="component" value="Unassembled WGS sequence"/>
</dbReference>
<keyword evidence="1" id="KW-0812">Transmembrane</keyword>
<organism evidence="2 3">
    <name type="scientific">Aneurinibacillus aneurinilyticus ATCC 12856</name>
    <dbReference type="NCBI Taxonomy" id="649747"/>
    <lineage>
        <taxon>Bacteria</taxon>
        <taxon>Bacillati</taxon>
        <taxon>Bacillota</taxon>
        <taxon>Bacilli</taxon>
        <taxon>Bacillales</taxon>
        <taxon>Paenibacillaceae</taxon>
        <taxon>Aneurinibacillus group</taxon>
        <taxon>Aneurinibacillus</taxon>
    </lineage>
</organism>
<name>U1WW82_ANEAE</name>
<evidence type="ECO:0000313" key="2">
    <source>
        <dbReference type="EMBL" id="ERI06935.1"/>
    </source>
</evidence>
<keyword evidence="1" id="KW-1133">Transmembrane helix</keyword>
<keyword evidence="1" id="KW-0472">Membrane</keyword>
<evidence type="ECO:0000256" key="1">
    <source>
        <dbReference type="SAM" id="Phobius"/>
    </source>
</evidence>
<evidence type="ECO:0000313" key="3">
    <source>
        <dbReference type="Proteomes" id="UP000016511"/>
    </source>
</evidence>
<protein>
    <submittedName>
        <fullName evidence="2">Uncharacterized protein</fullName>
    </submittedName>
</protein>
<reference evidence="2 3" key="1">
    <citation type="submission" date="2013-08" db="EMBL/GenBank/DDBJ databases">
        <authorList>
            <person name="Weinstock G."/>
            <person name="Sodergren E."/>
            <person name="Wylie T."/>
            <person name="Fulton L."/>
            <person name="Fulton R."/>
            <person name="Fronick C."/>
            <person name="O'Laughlin M."/>
            <person name="Godfrey J."/>
            <person name="Miner T."/>
            <person name="Herter B."/>
            <person name="Appelbaum E."/>
            <person name="Cordes M."/>
            <person name="Lek S."/>
            <person name="Wollam A."/>
            <person name="Pepin K.H."/>
            <person name="Palsikar V.B."/>
            <person name="Mitreva M."/>
            <person name="Wilson R.K."/>
        </authorList>
    </citation>
    <scope>NUCLEOTIDE SEQUENCE [LARGE SCALE GENOMIC DNA]</scope>
    <source>
        <strain evidence="2 3">ATCC 12856</strain>
    </source>
</reference>
<accession>U1WW82</accession>
<dbReference type="EMBL" id="AWSJ01000304">
    <property type="protein sequence ID" value="ERI06935.1"/>
    <property type="molecule type" value="Genomic_DNA"/>
</dbReference>
<feature type="transmembrane region" description="Helical" evidence="1">
    <location>
        <begin position="20"/>
        <end position="38"/>
    </location>
</feature>
<keyword evidence="3" id="KW-1185">Reference proteome</keyword>
<dbReference type="HOGENOM" id="CLU_3303881_0_0_9"/>
<gene>
    <name evidence="2" type="ORF">HMPREF0083_04959</name>
</gene>
<dbReference type="AlphaFoldDB" id="U1WW82"/>
<comment type="caution">
    <text evidence="2">The sequence shown here is derived from an EMBL/GenBank/DDBJ whole genome shotgun (WGS) entry which is preliminary data.</text>
</comment>
<sequence>MFPLLVCDIITQKSTLRVKYALYILHIESVFLLFATLLA</sequence>